<protein>
    <submittedName>
        <fullName evidence="1">Uncharacterized protein</fullName>
    </submittedName>
</protein>
<sequence length="125" mass="13625">MNPVPFTVKLYGGLGECQGLLQDEGANITIEFQKVDSLAGVLKSGIRKVSIPLKELISVTLTKGWLGTSWMGVTIVLQAARIETLKDIPGMSHGRVEFSVARKNRDAAEKFVADLHQEDLSAEDE</sequence>
<accession>A0A8E6B8W2</accession>
<gene>
    <name evidence="1" type="ORF">KIH39_01780</name>
</gene>
<organism evidence="1 2">
    <name type="scientific">Telmatocola sphagniphila</name>
    <dbReference type="NCBI Taxonomy" id="1123043"/>
    <lineage>
        <taxon>Bacteria</taxon>
        <taxon>Pseudomonadati</taxon>
        <taxon>Planctomycetota</taxon>
        <taxon>Planctomycetia</taxon>
        <taxon>Gemmatales</taxon>
        <taxon>Gemmataceae</taxon>
    </lineage>
</organism>
<dbReference type="EMBL" id="CP074694">
    <property type="protein sequence ID" value="QVL32673.1"/>
    <property type="molecule type" value="Genomic_DNA"/>
</dbReference>
<dbReference type="KEGG" id="tsph:KIH39_01780"/>
<evidence type="ECO:0000313" key="2">
    <source>
        <dbReference type="Proteomes" id="UP000676194"/>
    </source>
</evidence>
<name>A0A8E6B8W2_9BACT</name>
<keyword evidence="2" id="KW-1185">Reference proteome</keyword>
<evidence type="ECO:0000313" key="1">
    <source>
        <dbReference type="EMBL" id="QVL32673.1"/>
    </source>
</evidence>
<dbReference type="Proteomes" id="UP000676194">
    <property type="component" value="Chromosome"/>
</dbReference>
<dbReference type="AlphaFoldDB" id="A0A8E6B8W2"/>
<dbReference type="RefSeq" id="WP_213497565.1">
    <property type="nucleotide sequence ID" value="NZ_CP074694.1"/>
</dbReference>
<proteinExistence type="predicted"/>
<reference evidence="1" key="1">
    <citation type="submission" date="2021-05" db="EMBL/GenBank/DDBJ databases">
        <title>Complete genome sequence of the cellulolytic planctomycete Telmatocola sphagniphila SP2T and characterization of the first cellulase from planctomycetes.</title>
        <authorList>
            <person name="Rakitin A.L."/>
            <person name="Beletsky A.V."/>
            <person name="Naumoff D.G."/>
            <person name="Kulichevskaya I.S."/>
            <person name="Mardanov A.V."/>
            <person name="Ravin N.V."/>
            <person name="Dedysh S.N."/>
        </authorList>
    </citation>
    <scope>NUCLEOTIDE SEQUENCE</scope>
    <source>
        <strain evidence="1">SP2T</strain>
    </source>
</reference>